<accession>A0AAN9NYX4</accession>
<protein>
    <submittedName>
        <fullName evidence="2">Uncharacterized protein</fullName>
    </submittedName>
</protein>
<sequence>MLVSDRRYPVRDNVLSLTLITINPVTGCLVLHCLVTLVYFHSLNFFLQNPFFHSLELDKWQLKPFYSHLSP</sequence>
<reference evidence="2 3" key="1">
    <citation type="submission" date="2024-01" db="EMBL/GenBank/DDBJ databases">
        <title>The genomes of 5 underutilized Papilionoideae crops provide insights into root nodulation and disease resistanc.</title>
        <authorList>
            <person name="Jiang F."/>
        </authorList>
    </citation>
    <scope>NUCLEOTIDE SEQUENCE [LARGE SCALE GENOMIC DNA]</scope>
    <source>
        <strain evidence="2">JINMINGXINNONG_FW02</strain>
        <tissue evidence="2">Leaves</tissue>
    </source>
</reference>
<keyword evidence="3" id="KW-1185">Reference proteome</keyword>
<dbReference type="AlphaFoldDB" id="A0AAN9NYX4"/>
<dbReference type="EMBL" id="JAYMYR010000002">
    <property type="protein sequence ID" value="KAK7379089.1"/>
    <property type="molecule type" value="Genomic_DNA"/>
</dbReference>
<dbReference type="Proteomes" id="UP001374584">
    <property type="component" value="Unassembled WGS sequence"/>
</dbReference>
<comment type="caution">
    <text evidence="2">The sequence shown here is derived from an EMBL/GenBank/DDBJ whole genome shotgun (WGS) entry which is preliminary data.</text>
</comment>
<keyword evidence="1" id="KW-0812">Transmembrane</keyword>
<keyword evidence="1" id="KW-1133">Transmembrane helix</keyword>
<evidence type="ECO:0000313" key="3">
    <source>
        <dbReference type="Proteomes" id="UP001374584"/>
    </source>
</evidence>
<keyword evidence="1" id="KW-0472">Membrane</keyword>
<organism evidence="2 3">
    <name type="scientific">Phaseolus coccineus</name>
    <name type="common">Scarlet runner bean</name>
    <name type="synonym">Phaseolus multiflorus</name>
    <dbReference type="NCBI Taxonomy" id="3886"/>
    <lineage>
        <taxon>Eukaryota</taxon>
        <taxon>Viridiplantae</taxon>
        <taxon>Streptophyta</taxon>
        <taxon>Embryophyta</taxon>
        <taxon>Tracheophyta</taxon>
        <taxon>Spermatophyta</taxon>
        <taxon>Magnoliopsida</taxon>
        <taxon>eudicotyledons</taxon>
        <taxon>Gunneridae</taxon>
        <taxon>Pentapetalae</taxon>
        <taxon>rosids</taxon>
        <taxon>fabids</taxon>
        <taxon>Fabales</taxon>
        <taxon>Fabaceae</taxon>
        <taxon>Papilionoideae</taxon>
        <taxon>50 kb inversion clade</taxon>
        <taxon>NPAAA clade</taxon>
        <taxon>indigoferoid/millettioid clade</taxon>
        <taxon>Phaseoleae</taxon>
        <taxon>Phaseolus</taxon>
    </lineage>
</organism>
<feature type="transmembrane region" description="Helical" evidence="1">
    <location>
        <begin position="20"/>
        <end position="40"/>
    </location>
</feature>
<name>A0AAN9NYX4_PHACN</name>
<evidence type="ECO:0000256" key="1">
    <source>
        <dbReference type="SAM" id="Phobius"/>
    </source>
</evidence>
<proteinExistence type="predicted"/>
<gene>
    <name evidence="2" type="ORF">VNO80_04542</name>
</gene>
<evidence type="ECO:0000313" key="2">
    <source>
        <dbReference type="EMBL" id="KAK7379089.1"/>
    </source>
</evidence>